<dbReference type="PANTHER" id="PTHR30006">
    <property type="entry name" value="THIAMINE-BINDING PERIPLASMIC PROTEIN-RELATED"/>
    <property type="match status" value="1"/>
</dbReference>
<keyword evidence="4" id="KW-1185">Reference proteome</keyword>
<organism evidence="3 4">
    <name type="scientific">Ectorhizobium quercum</name>
    <dbReference type="NCBI Taxonomy" id="2965071"/>
    <lineage>
        <taxon>Bacteria</taxon>
        <taxon>Pseudomonadati</taxon>
        <taxon>Pseudomonadota</taxon>
        <taxon>Alphaproteobacteria</taxon>
        <taxon>Hyphomicrobiales</taxon>
        <taxon>Rhizobiaceae</taxon>
        <taxon>Ectorhizobium</taxon>
    </lineage>
</organism>
<dbReference type="GO" id="GO:0030975">
    <property type="term" value="F:thiamine binding"/>
    <property type="evidence" value="ECO:0007669"/>
    <property type="project" value="TreeGrafter"/>
</dbReference>
<dbReference type="Pfam" id="PF13416">
    <property type="entry name" value="SBP_bac_8"/>
    <property type="match status" value="1"/>
</dbReference>
<proteinExistence type="predicted"/>
<dbReference type="AlphaFoldDB" id="A0AAE3MWW8"/>
<dbReference type="PANTHER" id="PTHR30006:SF2">
    <property type="entry name" value="ABC TRANSPORTER SUBSTRATE-BINDING PROTEIN"/>
    <property type="match status" value="1"/>
</dbReference>
<comment type="caution">
    <text evidence="3">The sequence shown here is derived from an EMBL/GenBank/DDBJ whole genome shotgun (WGS) entry which is preliminary data.</text>
</comment>
<dbReference type="EMBL" id="JANFPI010000001">
    <property type="protein sequence ID" value="MCX8995936.1"/>
    <property type="molecule type" value="Genomic_DNA"/>
</dbReference>
<evidence type="ECO:0000256" key="1">
    <source>
        <dbReference type="ARBA" id="ARBA00022729"/>
    </source>
</evidence>
<gene>
    <name evidence="3" type="ORF">NOF55_02345</name>
</gene>
<accession>A0AAE3MWW8</accession>
<dbReference type="GO" id="GO:0030288">
    <property type="term" value="C:outer membrane-bounded periplasmic space"/>
    <property type="evidence" value="ECO:0007669"/>
    <property type="project" value="TreeGrafter"/>
</dbReference>
<evidence type="ECO:0000313" key="4">
    <source>
        <dbReference type="Proteomes" id="UP001208771"/>
    </source>
</evidence>
<dbReference type="GO" id="GO:0030976">
    <property type="term" value="F:thiamine pyrophosphate binding"/>
    <property type="evidence" value="ECO:0007669"/>
    <property type="project" value="TreeGrafter"/>
</dbReference>
<evidence type="ECO:0000256" key="2">
    <source>
        <dbReference type="ARBA" id="ARBA00022764"/>
    </source>
</evidence>
<name>A0AAE3MWW8_9HYPH</name>
<protein>
    <submittedName>
        <fullName evidence="3">Extracellular solute-binding protein</fullName>
    </submittedName>
</protein>
<dbReference type="Proteomes" id="UP001208771">
    <property type="component" value="Unassembled WGS sequence"/>
</dbReference>
<keyword evidence="1" id="KW-0732">Signal</keyword>
<sequence>MLALTAAGVAMPWVSRAFAQERQITVCAYSAIFEDIYKKTVIEPFMAGHPGIKVNYVGLPTSAQILGTLRAQKAAPQIDVAIMDMTVAKAGGDEAIFAPVTVEQLPVMRQLNPRALIEGLPGPAVTFDSIVMLYSPQKFATAPTSWRELWNKDHAGRIAVDAPPNALGLGLTFIADNLAGGTNYMESVDKGLELLGEMAPLVQTWEPKPEVYTAVISGAVDLGIGYNARAQTFSLQTPERIGGALPDEGSVFQINTINLVNGSAQSDAALEFMSYALGAEAQKTFTEAMFYAPTNQEADVAPEALARTAATPERMAKMIDVNWIEVANIRDAVTNQWRRQVLSRG</sequence>
<reference evidence="3" key="1">
    <citation type="submission" date="2022-07" db="EMBL/GenBank/DDBJ databases">
        <title>Ectorhizobium quercum gen.nov., sp. nov.</title>
        <authorList>
            <person name="Ma T."/>
            <person name="Li Y."/>
        </authorList>
    </citation>
    <scope>NUCLEOTIDE SEQUENCE</scope>
    <source>
        <strain evidence="3">BDR2-2</strain>
    </source>
</reference>
<dbReference type="RefSeq" id="WP_306409698.1">
    <property type="nucleotide sequence ID" value="NZ_JANFPI010000001.1"/>
</dbReference>
<dbReference type="InterPro" id="IPR006059">
    <property type="entry name" value="SBP"/>
</dbReference>
<evidence type="ECO:0000313" key="3">
    <source>
        <dbReference type="EMBL" id="MCX8995936.1"/>
    </source>
</evidence>
<dbReference type="GO" id="GO:0015888">
    <property type="term" value="P:thiamine transport"/>
    <property type="evidence" value="ECO:0007669"/>
    <property type="project" value="TreeGrafter"/>
</dbReference>
<keyword evidence="2" id="KW-0574">Periplasm</keyword>
<dbReference type="Gene3D" id="3.40.190.10">
    <property type="entry name" value="Periplasmic binding protein-like II"/>
    <property type="match status" value="2"/>
</dbReference>
<dbReference type="SUPFAM" id="SSF53850">
    <property type="entry name" value="Periplasmic binding protein-like II"/>
    <property type="match status" value="1"/>
</dbReference>